<organism evidence="2 3">
    <name type="scientific">Anaerofustis stercorihominis</name>
    <dbReference type="NCBI Taxonomy" id="214853"/>
    <lineage>
        <taxon>Bacteria</taxon>
        <taxon>Bacillati</taxon>
        <taxon>Bacillota</taxon>
        <taxon>Clostridia</taxon>
        <taxon>Eubacteriales</taxon>
        <taxon>Eubacteriaceae</taxon>
        <taxon>Anaerofustis</taxon>
    </lineage>
</organism>
<reference evidence="2 3" key="1">
    <citation type="submission" date="2018-08" db="EMBL/GenBank/DDBJ databases">
        <title>A genome reference for cultivated species of the human gut microbiota.</title>
        <authorList>
            <person name="Zou Y."/>
            <person name="Xue W."/>
            <person name="Luo G."/>
        </authorList>
    </citation>
    <scope>NUCLEOTIDE SEQUENCE [LARGE SCALE GENOMIC DNA]</scope>
    <source>
        <strain evidence="2 3">AM25-6</strain>
    </source>
</reference>
<gene>
    <name evidence="2" type="ORF">DW687_04550</name>
</gene>
<sequence>MITLSRKRQIYMKRLRKFVAYFCIGLFLCSITFMLNPSISKAAGRTLEARYFNIPGDCSYLRFTNGSTGNTRTMLVDTGTDGAKLLTKLRSDGIYDQMHKGKSGGAHQYERVIDHVFITHMHGDHAGGLKALLTSSSANGGKGFVIDNLYINDRLAQADSNGNVDGESTRTNIVNLAYKYSSNVNGAVNTKKSVSHSKIINTYFVKTKGYDKTASGQINDIKTITVGSGVTATILPPHPIKTTNTNNMSMQVKIKAGSTNYVFAGDSLVPQLNAILNDNSYRNTLKAASGETTYLKISHHGSRRVTEGGGVIGFDGLYGNANVLKNLPILEKSPSSKVAERFIKTGVDSQGNHLYEAKGLDGNVIKNLKNVDEKYNSLFTGSGNTVVGITDVKAGTNADSMCGFAYIGINSIRDVAPDNNILNLLKVNNASALKFPAVTQTKTTYKKTITF</sequence>
<dbReference type="InterPro" id="IPR036866">
    <property type="entry name" value="RibonucZ/Hydroxyglut_hydro"/>
</dbReference>
<dbReference type="EMBL" id="QUSM01000002">
    <property type="protein sequence ID" value="RGD75600.1"/>
    <property type="molecule type" value="Genomic_DNA"/>
</dbReference>
<dbReference type="AlphaFoldDB" id="A0A3E3E215"/>
<accession>A0A3E3E215</accession>
<feature type="domain" description="Metallo-beta-lactamase" evidence="1">
    <location>
        <begin position="69"/>
        <end position="271"/>
    </location>
</feature>
<protein>
    <submittedName>
        <fullName evidence="2">MBL fold metallo-hydrolase</fullName>
    </submittedName>
</protein>
<comment type="caution">
    <text evidence="2">The sequence shown here is derived from an EMBL/GenBank/DDBJ whole genome shotgun (WGS) entry which is preliminary data.</text>
</comment>
<evidence type="ECO:0000313" key="3">
    <source>
        <dbReference type="Proteomes" id="UP000261212"/>
    </source>
</evidence>
<dbReference type="Pfam" id="PF00753">
    <property type="entry name" value="Lactamase_B"/>
    <property type="match status" value="1"/>
</dbReference>
<dbReference type="PANTHER" id="PTHR30619">
    <property type="entry name" value="DNA INTERNALIZATION/COMPETENCE PROTEIN COMEC/REC2"/>
    <property type="match status" value="1"/>
</dbReference>
<dbReference type="SUPFAM" id="SSF56281">
    <property type="entry name" value="Metallo-hydrolase/oxidoreductase"/>
    <property type="match status" value="1"/>
</dbReference>
<dbReference type="Proteomes" id="UP000261212">
    <property type="component" value="Unassembled WGS sequence"/>
</dbReference>
<name>A0A3E3E215_9FIRM</name>
<evidence type="ECO:0000313" key="2">
    <source>
        <dbReference type="EMBL" id="RGD75600.1"/>
    </source>
</evidence>
<proteinExistence type="predicted"/>
<dbReference type="InterPro" id="IPR052159">
    <property type="entry name" value="Competence_DNA_uptake"/>
</dbReference>
<dbReference type="Gene3D" id="3.60.15.10">
    <property type="entry name" value="Ribonuclease Z/Hydroxyacylglutathione hydrolase-like"/>
    <property type="match status" value="1"/>
</dbReference>
<dbReference type="GO" id="GO:0016787">
    <property type="term" value="F:hydrolase activity"/>
    <property type="evidence" value="ECO:0007669"/>
    <property type="project" value="UniProtKB-KW"/>
</dbReference>
<dbReference type="PANTHER" id="PTHR30619:SF1">
    <property type="entry name" value="RECOMBINATION PROTEIN 2"/>
    <property type="match status" value="1"/>
</dbReference>
<dbReference type="InterPro" id="IPR001279">
    <property type="entry name" value="Metallo-B-lactamas"/>
</dbReference>
<keyword evidence="2" id="KW-0378">Hydrolase</keyword>
<evidence type="ECO:0000259" key="1">
    <source>
        <dbReference type="Pfam" id="PF00753"/>
    </source>
</evidence>